<evidence type="ECO:0000313" key="3">
    <source>
        <dbReference type="EMBL" id="KAK7000561.1"/>
    </source>
</evidence>
<protein>
    <submittedName>
        <fullName evidence="3">Uncharacterized protein</fullName>
    </submittedName>
</protein>
<accession>A0AAW0A3J7</accession>
<name>A0AAW0A3J7_9AGAR</name>
<reference evidence="3 4" key="1">
    <citation type="journal article" date="2024" name="J Genomics">
        <title>Draft genome sequencing and assembly of Favolaschia claudopus CIRM-BRFM 2984 isolated from oak limbs.</title>
        <authorList>
            <person name="Navarro D."/>
            <person name="Drula E."/>
            <person name="Chaduli D."/>
            <person name="Cazenave R."/>
            <person name="Ahrendt S."/>
            <person name="Wang J."/>
            <person name="Lipzen A."/>
            <person name="Daum C."/>
            <person name="Barry K."/>
            <person name="Grigoriev I.V."/>
            <person name="Favel A."/>
            <person name="Rosso M.N."/>
            <person name="Martin F."/>
        </authorList>
    </citation>
    <scope>NUCLEOTIDE SEQUENCE [LARGE SCALE GENOMIC DNA]</scope>
    <source>
        <strain evidence="3 4">CIRM-BRFM 2984</strain>
    </source>
</reference>
<feature type="region of interest" description="Disordered" evidence="1">
    <location>
        <begin position="1"/>
        <end position="38"/>
    </location>
</feature>
<gene>
    <name evidence="2" type="ORF">R3P38DRAFT_2797157</name>
    <name evidence="3" type="ORF">R3P38DRAFT_2797160</name>
</gene>
<evidence type="ECO:0000313" key="4">
    <source>
        <dbReference type="Proteomes" id="UP001362999"/>
    </source>
</evidence>
<proteinExistence type="predicted"/>
<sequence>MHQQDVSSSRERDLKLTPPPTRKTTDFTPAHRMRRRRCAAQRRYRVYTTYQLPASGTVSSFSCRQANSASDAYSSEFPVHLANVLLLGPSPPRREAAAHSLECIDSLPASGTSKISAAGRLVPPSTRIAADTTPASQVLCHCHRPRRAAKRRAMALTIYIFVPRAGLSPPAGKFAPPMRQPAYVSALDQPHRRHRRCAAKRRHTFDYTYRRPASSYPGKSSFLRFTFSLSSDYSAKVLRYATVFLTSLKLEMSSTLNFTTQYFVFRQTPSPNPATHFLRSESKIFRCAALVIDTASQIEIRFLSVRRATLSAGLQVNFAFRCAAQLLDAETALSKFEISLSREQGFELSGVLCPSTPKQIFSAARLCLTWDFKFHGFHADLKFTQHTSGPLPRVRRSETLKQAGKRAS</sequence>
<dbReference type="EMBL" id="JAWWNJ010000088">
    <property type="protein sequence ID" value="KAK7000561.1"/>
    <property type="molecule type" value="Genomic_DNA"/>
</dbReference>
<evidence type="ECO:0000256" key="1">
    <source>
        <dbReference type="SAM" id="MobiDB-lite"/>
    </source>
</evidence>
<dbReference type="EMBL" id="JAWWNJ010000088">
    <property type="protein sequence ID" value="KAK7000558.1"/>
    <property type="molecule type" value="Genomic_DNA"/>
</dbReference>
<dbReference type="AlphaFoldDB" id="A0AAW0A3J7"/>
<dbReference type="Proteomes" id="UP001362999">
    <property type="component" value="Unassembled WGS sequence"/>
</dbReference>
<keyword evidence="4" id="KW-1185">Reference proteome</keyword>
<evidence type="ECO:0000313" key="2">
    <source>
        <dbReference type="EMBL" id="KAK7000558.1"/>
    </source>
</evidence>
<comment type="caution">
    <text evidence="3">The sequence shown here is derived from an EMBL/GenBank/DDBJ whole genome shotgun (WGS) entry which is preliminary data.</text>
</comment>
<organism evidence="3 4">
    <name type="scientific">Favolaschia claudopus</name>
    <dbReference type="NCBI Taxonomy" id="2862362"/>
    <lineage>
        <taxon>Eukaryota</taxon>
        <taxon>Fungi</taxon>
        <taxon>Dikarya</taxon>
        <taxon>Basidiomycota</taxon>
        <taxon>Agaricomycotina</taxon>
        <taxon>Agaricomycetes</taxon>
        <taxon>Agaricomycetidae</taxon>
        <taxon>Agaricales</taxon>
        <taxon>Marasmiineae</taxon>
        <taxon>Mycenaceae</taxon>
        <taxon>Favolaschia</taxon>
    </lineage>
</organism>